<proteinExistence type="predicted"/>
<name>A0A6J7IWX2_9ZZZZ</name>
<sequence>MNSKEQIYKIGKTMQLNSKRFAQYPKGSILLLQTVCLDCNICETQIIQLFTHKYTRRRDIGSEYFEGDYNGMIADIFGIVMYEHRVVREHVAAEVPVTDNYIEESIIMVEPVLDYFIEEPVIVDEPVIIEEQVIVEEHILDDPILCQDVKSIDGYYNCFKCKYKTFVKQNYSKHLISEKHIIILNSIEEFKNKCIKCHKIILAKTSLCRHIKNCKVIPQTYSIN</sequence>
<protein>
    <submittedName>
        <fullName evidence="1">Unannotated protein</fullName>
    </submittedName>
</protein>
<dbReference type="AlphaFoldDB" id="A0A6J7IWX2"/>
<gene>
    <name evidence="1" type="ORF">UFOPK3472_04325</name>
</gene>
<reference evidence="1" key="1">
    <citation type="submission" date="2020-05" db="EMBL/GenBank/DDBJ databases">
        <authorList>
            <person name="Chiriac C."/>
            <person name="Salcher M."/>
            <person name="Ghai R."/>
            <person name="Kavagutti S V."/>
        </authorList>
    </citation>
    <scope>NUCLEOTIDE SEQUENCE</scope>
</reference>
<accession>A0A6J7IWX2</accession>
<evidence type="ECO:0000313" key="1">
    <source>
        <dbReference type="EMBL" id="CAB4935260.1"/>
    </source>
</evidence>
<organism evidence="1">
    <name type="scientific">freshwater metagenome</name>
    <dbReference type="NCBI Taxonomy" id="449393"/>
    <lineage>
        <taxon>unclassified sequences</taxon>
        <taxon>metagenomes</taxon>
        <taxon>ecological metagenomes</taxon>
    </lineage>
</organism>
<dbReference type="EMBL" id="CAFBLX010000533">
    <property type="protein sequence ID" value="CAB4935260.1"/>
    <property type="molecule type" value="Genomic_DNA"/>
</dbReference>